<dbReference type="EMBL" id="CAJPEV010005289">
    <property type="protein sequence ID" value="CAG0902979.1"/>
    <property type="molecule type" value="Genomic_DNA"/>
</dbReference>
<keyword evidence="3" id="KW-1185">Reference proteome</keyword>
<organism evidence="2">
    <name type="scientific">Darwinula stevensoni</name>
    <dbReference type="NCBI Taxonomy" id="69355"/>
    <lineage>
        <taxon>Eukaryota</taxon>
        <taxon>Metazoa</taxon>
        <taxon>Ecdysozoa</taxon>
        <taxon>Arthropoda</taxon>
        <taxon>Crustacea</taxon>
        <taxon>Oligostraca</taxon>
        <taxon>Ostracoda</taxon>
        <taxon>Podocopa</taxon>
        <taxon>Podocopida</taxon>
        <taxon>Darwinulocopina</taxon>
        <taxon>Darwinuloidea</taxon>
        <taxon>Darwinulidae</taxon>
        <taxon>Darwinula</taxon>
    </lineage>
</organism>
<dbReference type="Proteomes" id="UP000677054">
    <property type="component" value="Unassembled WGS sequence"/>
</dbReference>
<dbReference type="AlphaFoldDB" id="A0A7R9AF60"/>
<dbReference type="EMBL" id="LR904806">
    <property type="protein sequence ID" value="CAD7253104.1"/>
    <property type="molecule type" value="Genomic_DNA"/>
</dbReference>
<sequence length="144" mass="15545">MGVEMKEGEEIGSEDFTGGTGETTATIGPVTALEGMDGVVGGEVVEATGLGMATTVIKEEEEEFQIRVKRLRTMAILEAEVARMEAEESTSAEEEATLEVAATPGTMWVVGTGVVEDRNSKEAHHPLRHPHRRPRLKRATSRGR</sequence>
<gene>
    <name evidence="2" type="ORF">DSTB1V02_LOCUS12854</name>
</gene>
<name>A0A7R9AF60_9CRUS</name>
<feature type="compositionally biased region" description="Basic residues" evidence="1">
    <location>
        <begin position="126"/>
        <end position="144"/>
    </location>
</feature>
<evidence type="ECO:0000256" key="1">
    <source>
        <dbReference type="SAM" id="MobiDB-lite"/>
    </source>
</evidence>
<accession>A0A7R9AF60</accession>
<evidence type="ECO:0000313" key="2">
    <source>
        <dbReference type="EMBL" id="CAD7253104.1"/>
    </source>
</evidence>
<feature type="region of interest" description="Disordered" evidence="1">
    <location>
        <begin position="1"/>
        <end position="26"/>
    </location>
</feature>
<protein>
    <submittedName>
        <fullName evidence="2">Uncharacterized protein</fullName>
    </submittedName>
</protein>
<proteinExistence type="predicted"/>
<feature type="region of interest" description="Disordered" evidence="1">
    <location>
        <begin position="116"/>
        <end position="144"/>
    </location>
</feature>
<reference evidence="2" key="1">
    <citation type="submission" date="2020-11" db="EMBL/GenBank/DDBJ databases">
        <authorList>
            <person name="Tran Van P."/>
        </authorList>
    </citation>
    <scope>NUCLEOTIDE SEQUENCE</scope>
</reference>
<feature type="compositionally biased region" description="Basic and acidic residues" evidence="1">
    <location>
        <begin position="116"/>
        <end position="125"/>
    </location>
</feature>
<evidence type="ECO:0000313" key="3">
    <source>
        <dbReference type="Proteomes" id="UP000677054"/>
    </source>
</evidence>